<keyword evidence="2" id="KW-0472">Membrane</keyword>
<keyword evidence="4" id="KW-1185">Reference proteome</keyword>
<feature type="region of interest" description="Disordered" evidence="1">
    <location>
        <begin position="35"/>
        <end position="58"/>
    </location>
</feature>
<keyword evidence="2" id="KW-0812">Transmembrane</keyword>
<dbReference type="HOGENOM" id="CLU_2980777_0_0_1"/>
<reference evidence="4" key="1">
    <citation type="journal article" date="2012" name="MBio">
        <title>Comparative genome analysis of Trichophyton rubrum and related dermatophytes reveals candidate genes involved in infection.</title>
        <authorList>
            <person name="Martinez D.A."/>
            <person name="Oliver B.G."/>
            <person name="Graeser Y."/>
            <person name="Goldberg J.M."/>
            <person name="Li W."/>
            <person name="Martinez-Rossi N.M."/>
            <person name="Monod M."/>
            <person name="Shelest E."/>
            <person name="Barton R.C."/>
            <person name="Birch E."/>
            <person name="Brakhage A.A."/>
            <person name="Chen Z."/>
            <person name="Gurr S.J."/>
            <person name="Heiman D."/>
            <person name="Heitman J."/>
            <person name="Kosti I."/>
            <person name="Rossi A."/>
            <person name="Saif S."/>
            <person name="Samalova M."/>
            <person name="Saunders C.W."/>
            <person name="Shea T."/>
            <person name="Summerbell R.C."/>
            <person name="Xu J."/>
            <person name="Young S."/>
            <person name="Zeng Q."/>
            <person name="Birren B.W."/>
            <person name="Cuomo C.A."/>
            <person name="White T.C."/>
        </authorList>
    </citation>
    <scope>NUCLEOTIDE SEQUENCE [LARGE SCALE GENOMIC DNA]</scope>
    <source>
        <strain evidence="4">CBS 112818</strain>
    </source>
</reference>
<evidence type="ECO:0000313" key="4">
    <source>
        <dbReference type="Proteomes" id="UP000009172"/>
    </source>
</evidence>
<dbReference type="AlphaFoldDB" id="F2S9P8"/>
<evidence type="ECO:0000313" key="3">
    <source>
        <dbReference type="EMBL" id="EGE00313.1"/>
    </source>
</evidence>
<name>F2S9P8_TRIT1</name>
<organism evidence="3 4">
    <name type="scientific">Trichophyton tonsurans (strain CBS 112818)</name>
    <name type="common">Scalp ringworm fungus</name>
    <dbReference type="NCBI Taxonomy" id="647933"/>
    <lineage>
        <taxon>Eukaryota</taxon>
        <taxon>Fungi</taxon>
        <taxon>Dikarya</taxon>
        <taxon>Ascomycota</taxon>
        <taxon>Pezizomycotina</taxon>
        <taxon>Eurotiomycetes</taxon>
        <taxon>Eurotiomycetidae</taxon>
        <taxon>Onygenales</taxon>
        <taxon>Arthrodermataceae</taxon>
        <taxon>Trichophyton</taxon>
    </lineage>
</organism>
<evidence type="ECO:0000256" key="2">
    <source>
        <dbReference type="SAM" id="Phobius"/>
    </source>
</evidence>
<protein>
    <submittedName>
        <fullName evidence="3">Uncharacterized protein</fullName>
    </submittedName>
</protein>
<evidence type="ECO:0000256" key="1">
    <source>
        <dbReference type="SAM" id="MobiDB-lite"/>
    </source>
</evidence>
<accession>F2S9P8</accession>
<feature type="transmembrane region" description="Helical" evidence="2">
    <location>
        <begin position="12"/>
        <end position="31"/>
    </location>
</feature>
<sequence>MGIGSKHEVGWLAGWLVGRLMVVTVTVKLHAFTPSRPLRPGGLRRRQDMQKEKKKRKE</sequence>
<dbReference type="Proteomes" id="UP000009172">
    <property type="component" value="Unassembled WGS sequence"/>
</dbReference>
<proteinExistence type="predicted"/>
<keyword evidence="2" id="KW-1133">Transmembrane helix</keyword>
<dbReference type="EMBL" id="GG698536">
    <property type="protein sequence ID" value="EGE00313.1"/>
    <property type="molecule type" value="Genomic_DNA"/>
</dbReference>
<gene>
    <name evidence="3" type="ORF">TESG_07592</name>
</gene>